<dbReference type="AlphaFoldDB" id="A0A939FRI2"/>
<keyword evidence="1" id="KW-0812">Transmembrane</keyword>
<evidence type="ECO:0000313" key="3">
    <source>
        <dbReference type="Proteomes" id="UP000664781"/>
    </source>
</evidence>
<reference evidence="2" key="1">
    <citation type="submission" date="2021-03" db="EMBL/GenBank/DDBJ databases">
        <title>Streptomyces strains.</title>
        <authorList>
            <person name="Lund M.B."/>
            <person name="Toerring T."/>
        </authorList>
    </citation>
    <scope>NUCLEOTIDE SEQUENCE</scope>
    <source>
        <strain evidence="2">JCM 4242</strain>
    </source>
</reference>
<dbReference type="EMBL" id="JAFMOF010000005">
    <property type="protein sequence ID" value="MBO0656810.1"/>
    <property type="molecule type" value="Genomic_DNA"/>
</dbReference>
<keyword evidence="1" id="KW-1133">Transmembrane helix</keyword>
<gene>
    <name evidence="2" type="ORF">J1792_29940</name>
</gene>
<feature type="transmembrane region" description="Helical" evidence="1">
    <location>
        <begin position="12"/>
        <end position="32"/>
    </location>
</feature>
<name>A0A939FRI2_9ACTN</name>
<comment type="caution">
    <text evidence="2">The sequence shown here is derived from an EMBL/GenBank/DDBJ whole genome shotgun (WGS) entry which is preliminary data.</text>
</comment>
<evidence type="ECO:0000256" key="1">
    <source>
        <dbReference type="SAM" id="Phobius"/>
    </source>
</evidence>
<proteinExistence type="predicted"/>
<protein>
    <submittedName>
        <fullName evidence="2">Uncharacterized protein</fullName>
    </submittedName>
</protein>
<dbReference type="Proteomes" id="UP000664781">
    <property type="component" value="Unassembled WGS sequence"/>
</dbReference>
<organism evidence="2 3">
    <name type="scientific">Streptomyces triculaminicus</name>
    <dbReference type="NCBI Taxonomy" id="2816232"/>
    <lineage>
        <taxon>Bacteria</taxon>
        <taxon>Bacillati</taxon>
        <taxon>Actinomycetota</taxon>
        <taxon>Actinomycetes</taxon>
        <taxon>Kitasatosporales</taxon>
        <taxon>Streptomycetaceae</taxon>
        <taxon>Streptomyces</taxon>
    </lineage>
</organism>
<evidence type="ECO:0000313" key="2">
    <source>
        <dbReference type="EMBL" id="MBO0656810.1"/>
    </source>
</evidence>
<keyword evidence="1" id="KW-0472">Membrane</keyword>
<accession>A0A939FRI2</accession>
<feature type="transmembrane region" description="Helical" evidence="1">
    <location>
        <begin position="38"/>
        <end position="58"/>
    </location>
</feature>
<dbReference type="RefSeq" id="WP_086568892.1">
    <property type="nucleotide sequence ID" value="NZ_JAFMOF010000005.1"/>
</dbReference>
<keyword evidence="3" id="KW-1185">Reference proteome</keyword>
<sequence>MEQRASTGGRSLLAAIAALTGLVTATGAVVLHDRTGPRAVLIALSVILFSITGGLWQLQRRRTAPARS</sequence>